<accession>A0A197K3N5</accession>
<keyword evidence="1" id="KW-1133">Transmembrane helix</keyword>
<sequence>MQRNLSYNPSTHLHHPRPSVILLSPTMAPRTACFLILGIVLAVSTMTCAALIDTIGASNSPGTISGNIIRNPIVAPINACGNIIDVIGVLNPTFGNNCEDTPEEL</sequence>
<keyword evidence="4" id="KW-1185">Reference proteome</keyword>
<proteinExistence type="predicted"/>
<name>A0A197K3N5_9FUNG</name>
<gene>
    <name evidence="3" type="ORF">K457DRAFT_17408</name>
</gene>
<protein>
    <submittedName>
        <fullName evidence="3">DUF320-domain-containing protein</fullName>
    </submittedName>
</protein>
<evidence type="ECO:0000259" key="2">
    <source>
        <dbReference type="PROSITE" id="PS51884"/>
    </source>
</evidence>
<dbReference type="Proteomes" id="UP000078512">
    <property type="component" value="Unassembled WGS sequence"/>
</dbReference>
<reference evidence="3 4" key="1">
    <citation type="submission" date="2016-05" db="EMBL/GenBank/DDBJ databases">
        <title>Genome sequencing reveals origins of a unique bacterial endosymbiosis in the earliest lineages of terrestrial Fungi.</title>
        <authorList>
            <consortium name="DOE Joint Genome Institute"/>
            <person name="Uehling J."/>
            <person name="Gryganskyi A."/>
            <person name="Hameed K."/>
            <person name="Tschaplinski T."/>
            <person name="Misztal P."/>
            <person name="Wu S."/>
            <person name="Desiro A."/>
            <person name="Vande Pol N."/>
            <person name="Du Z.-Y."/>
            <person name="Zienkiewicz A."/>
            <person name="Zienkiewicz K."/>
            <person name="Morin E."/>
            <person name="Tisserant E."/>
            <person name="Splivallo R."/>
            <person name="Hainaut M."/>
            <person name="Henrissat B."/>
            <person name="Ohm R."/>
            <person name="Kuo A."/>
            <person name="Yan J."/>
            <person name="Lipzen A."/>
            <person name="Nolan M."/>
            <person name="Labutti K."/>
            <person name="Barry K."/>
            <person name="Goldstein A."/>
            <person name="Labbe J."/>
            <person name="Schadt C."/>
            <person name="Tuskan G."/>
            <person name="Grigoriev I."/>
            <person name="Martin F."/>
            <person name="Vilgalys R."/>
            <person name="Bonito G."/>
        </authorList>
    </citation>
    <scope>NUCLEOTIDE SEQUENCE [LARGE SCALE GENOMIC DNA]</scope>
    <source>
        <strain evidence="3 4">AG-77</strain>
    </source>
</reference>
<dbReference type="Pfam" id="PF03777">
    <property type="entry name" value="ChpA-C"/>
    <property type="match status" value="1"/>
</dbReference>
<dbReference type="OrthoDB" id="5586649at2759"/>
<evidence type="ECO:0000313" key="3">
    <source>
        <dbReference type="EMBL" id="OAQ31306.1"/>
    </source>
</evidence>
<organism evidence="3 4">
    <name type="scientific">Linnemannia elongata AG-77</name>
    <dbReference type="NCBI Taxonomy" id="1314771"/>
    <lineage>
        <taxon>Eukaryota</taxon>
        <taxon>Fungi</taxon>
        <taxon>Fungi incertae sedis</taxon>
        <taxon>Mucoromycota</taxon>
        <taxon>Mortierellomycotina</taxon>
        <taxon>Mortierellomycetes</taxon>
        <taxon>Mortierellales</taxon>
        <taxon>Mortierellaceae</taxon>
        <taxon>Linnemannia</taxon>
    </lineage>
</organism>
<keyword evidence="1" id="KW-0812">Transmembrane</keyword>
<dbReference type="PROSITE" id="PS51884">
    <property type="entry name" value="CHAPLIN"/>
    <property type="match status" value="1"/>
</dbReference>
<evidence type="ECO:0000313" key="4">
    <source>
        <dbReference type="Proteomes" id="UP000078512"/>
    </source>
</evidence>
<feature type="domain" description="Chaplin" evidence="2">
    <location>
        <begin position="60"/>
        <end position="100"/>
    </location>
</feature>
<dbReference type="AlphaFoldDB" id="A0A197K3N5"/>
<feature type="transmembrane region" description="Helical" evidence="1">
    <location>
        <begin position="32"/>
        <end position="52"/>
    </location>
</feature>
<dbReference type="EMBL" id="KV442030">
    <property type="protein sequence ID" value="OAQ31306.1"/>
    <property type="molecule type" value="Genomic_DNA"/>
</dbReference>
<evidence type="ECO:0000256" key="1">
    <source>
        <dbReference type="SAM" id="Phobius"/>
    </source>
</evidence>
<keyword evidence="1" id="KW-0472">Membrane</keyword>
<dbReference type="InterPro" id="IPR005528">
    <property type="entry name" value="ChpA-H"/>
</dbReference>